<dbReference type="InterPro" id="IPR038718">
    <property type="entry name" value="SNF2-like_sf"/>
</dbReference>
<dbReference type="PROSITE" id="PS51192">
    <property type="entry name" value="HELICASE_ATP_BIND_1"/>
    <property type="match status" value="1"/>
</dbReference>
<dbReference type="InterPro" id="IPR027417">
    <property type="entry name" value="P-loop_NTPase"/>
</dbReference>
<dbReference type="InterPro" id="IPR014001">
    <property type="entry name" value="Helicase_ATP-bd"/>
</dbReference>
<proteinExistence type="predicted"/>
<accession>X1I830</accession>
<gene>
    <name evidence="2" type="ORF">S03H2_64424</name>
</gene>
<dbReference type="InterPro" id="IPR000330">
    <property type="entry name" value="SNF2_N"/>
</dbReference>
<sequence>VITYIHIGSERTGFPSVLNQYDVVITSYSTLIRDMPIISMISWDIVVLDEAQAIKTPETERTKAVKEIKRRISIAVTGTPVENRLTDLWSIMDFAIPDLLGERSEFESYFENDVGGAQFLEPLVRPVILRRRINEVAKDLPERIDIPQAILMPLTLAKEYENIRQKTIVNYMVCTS</sequence>
<dbReference type="Gene3D" id="3.40.50.10810">
    <property type="entry name" value="Tandem AAA-ATPase domain"/>
    <property type="match status" value="1"/>
</dbReference>
<dbReference type="SUPFAM" id="SSF52540">
    <property type="entry name" value="P-loop containing nucleoside triphosphate hydrolases"/>
    <property type="match status" value="1"/>
</dbReference>
<organism evidence="2">
    <name type="scientific">marine sediment metagenome</name>
    <dbReference type="NCBI Taxonomy" id="412755"/>
    <lineage>
        <taxon>unclassified sequences</taxon>
        <taxon>metagenomes</taxon>
        <taxon>ecological metagenomes</taxon>
    </lineage>
</organism>
<protein>
    <recommendedName>
        <fullName evidence="1">Helicase ATP-binding domain-containing protein</fullName>
    </recommendedName>
</protein>
<name>X1I830_9ZZZZ</name>
<dbReference type="PANTHER" id="PTHR10799">
    <property type="entry name" value="SNF2/RAD54 HELICASE FAMILY"/>
    <property type="match status" value="1"/>
</dbReference>
<reference evidence="2" key="1">
    <citation type="journal article" date="2014" name="Front. Microbiol.">
        <title>High frequency of phylogenetically diverse reductive dehalogenase-homologous genes in deep subseafloor sedimentary metagenomes.</title>
        <authorList>
            <person name="Kawai M."/>
            <person name="Futagami T."/>
            <person name="Toyoda A."/>
            <person name="Takaki Y."/>
            <person name="Nishi S."/>
            <person name="Hori S."/>
            <person name="Arai W."/>
            <person name="Tsubouchi T."/>
            <person name="Morono Y."/>
            <person name="Uchiyama I."/>
            <person name="Ito T."/>
            <person name="Fujiyama A."/>
            <person name="Inagaki F."/>
            <person name="Takami H."/>
        </authorList>
    </citation>
    <scope>NUCLEOTIDE SEQUENCE</scope>
    <source>
        <strain evidence="2">Expedition CK06-06</strain>
    </source>
</reference>
<evidence type="ECO:0000313" key="2">
    <source>
        <dbReference type="EMBL" id="GAH78531.1"/>
    </source>
</evidence>
<dbReference type="GO" id="GO:0005524">
    <property type="term" value="F:ATP binding"/>
    <property type="evidence" value="ECO:0007669"/>
    <property type="project" value="InterPro"/>
</dbReference>
<dbReference type="Pfam" id="PF00176">
    <property type="entry name" value="SNF2-rel_dom"/>
    <property type="match status" value="1"/>
</dbReference>
<comment type="caution">
    <text evidence="2">The sequence shown here is derived from an EMBL/GenBank/DDBJ whole genome shotgun (WGS) entry which is preliminary data.</text>
</comment>
<feature type="non-terminal residue" evidence="2">
    <location>
        <position position="1"/>
    </location>
</feature>
<evidence type="ECO:0000259" key="1">
    <source>
        <dbReference type="PROSITE" id="PS51192"/>
    </source>
</evidence>
<dbReference type="AlphaFoldDB" id="X1I830"/>
<dbReference type="EMBL" id="BARU01041848">
    <property type="protein sequence ID" value="GAH78531.1"/>
    <property type="molecule type" value="Genomic_DNA"/>
</dbReference>
<feature type="domain" description="Helicase ATP-binding" evidence="1">
    <location>
        <begin position="1"/>
        <end position="98"/>
    </location>
</feature>